<dbReference type="Pfam" id="PF13374">
    <property type="entry name" value="TPR_10"/>
    <property type="match status" value="1"/>
</dbReference>
<name>A0AAD2JGG9_9STRA</name>
<sequence>MNTNIARIVQSSNSGCLYMMNGNYEEAIALFRNSVRMTKEVLNQSRLMNIPRPHHHEILFEFRDTLKPLPTVTSWASSGDNNNISADKNNTFISRGVIVIVQSNPLDLSVLNLCKLSIVTIYNMAVANHMAGLQNRDIKKLKHALEYYEVAYKLQCQEPLSTTSNNRHSHILSILNNAGAIYRLLNEHDKSNMFFRDLLSKLSFLKETGHVEESWDRWNGMWGNILLLVNYV</sequence>
<dbReference type="EMBL" id="CAKOGP040001725">
    <property type="protein sequence ID" value="CAJ1947185.1"/>
    <property type="molecule type" value="Genomic_DNA"/>
</dbReference>
<proteinExistence type="predicted"/>
<dbReference type="InterPro" id="IPR011990">
    <property type="entry name" value="TPR-like_helical_dom_sf"/>
</dbReference>
<evidence type="ECO:0000313" key="2">
    <source>
        <dbReference type="Proteomes" id="UP001295423"/>
    </source>
</evidence>
<keyword evidence="2" id="KW-1185">Reference proteome</keyword>
<comment type="caution">
    <text evidence="1">The sequence shown here is derived from an EMBL/GenBank/DDBJ whole genome shotgun (WGS) entry which is preliminary data.</text>
</comment>
<dbReference type="SUPFAM" id="SSF48452">
    <property type="entry name" value="TPR-like"/>
    <property type="match status" value="1"/>
</dbReference>
<dbReference type="Proteomes" id="UP001295423">
    <property type="component" value="Unassembled WGS sequence"/>
</dbReference>
<dbReference type="AlphaFoldDB" id="A0AAD2JGG9"/>
<organism evidence="1 2">
    <name type="scientific">Cylindrotheca closterium</name>
    <dbReference type="NCBI Taxonomy" id="2856"/>
    <lineage>
        <taxon>Eukaryota</taxon>
        <taxon>Sar</taxon>
        <taxon>Stramenopiles</taxon>
        <taxon>Ochrophyta</taxon>
        <taxon>Bacillariophyta</taxon>
        <taxon>Bacillariophyceae</taxon>
        <taxon>Bacillariophycidae</taxon>
        <taxon>Bacillariales</taxon>
        <taxon>Bacillariaceae</taxon>
        <taxon>Cylindrotheca</taxon>
    </lineage>
</organism>
<reference evidence="1" key="1">
    <citation type="submission" date="2023-08" db="EMBL/GenBank/DDBJ databases">
        <authorList>
            <person name="Audoor S."/>
            <person name="Bilcke G."/>
        </authorList>
    </citation>
    <scope>NUCLEOTIDE SEQUENCE</scope>
</reference>
<dbReference type="Gene3D" id="1.25.40.10">
    <property type="entry name" value="Tetratricopeptide repeat domain"/>
    <property type="match status" value="1"/>
</dbReference>
<evidence type="ECO:0000313" key="1">
    <source>
        <dbReference type="EMBL" id="CAJ1947185.1"/>
    </source>
</evidence>
<protein>
    <submittedName>
        <fullName evidence="1">Uncharacterized protein</fullName>
    </submittedName>
</protein>
<gene>
    <name evidence="1" type="ORF">CYCCA115_LOCUS11020</name>
</gene>
<accession>A0AAD2JGG9</accession>